<protein>
    <submittedName>
        <fullName evidence="1">Kinase</fullName>
    </submittedName>
</protein>
<proteinExistence type="predicted"/>
<comment type="caution">
    <text evidence="1">The sequence shown here is derived from an EMBL/GenBank/DDBJ whole genome shotgun (WGS) entry which is preliminary data.</text>
</comment>
<dbReference type="Proteomes" id="UP000675554">
    <property type="component" value="Unassembled WGS sequence"/>
</dbReference>
<dbReference type="AlphaFoldDB" id="A0A8T4J3A3"/>
<keyword evidence="2" id="KW-1185">Reference proteome</keyword>
<evidence type="ECO:0000313" key="2">
    <source>
        <dbReference type="Proteomes" id="UP000675554"/>
    </source>
</evidence>
<dbReference type="GO" id="GO:0016773">
    <property type="term" value="F:phosphotransferase activity, alcohol group as acceptor"/>
    <property type="evidence" value="ECO:0007669"/>
    <property type="project" value="InterPro"/>
</dbReference>
<keyword evidence="1" id="KW-0418">Kinase</keyword>
<dbReference type="GO" id="GO:0016301">
    <property type="term" value="F:kinase activity"/>
    <property type="evidence" value="ECO:0007669"/>
    <property type="project" value="UniProtKB-KW"/>
</dbReference>
<dbReference type="InterPro" id="IPR011009">
    <property type="entry name" value="Kinase-like_dom_sf"/>
</dbReference>
<organism evidence="1 2">
    <name type="scientific">Streptomyces daliensis</name>
    <dbReference type="NCBI Taxonomy" id="299421"/>
    <lineage>
        <taxon>Bacteria</taxon>
        <taxon>Bacillati</taxon>
        <taxon>Actinomycetota</taxon>
        <taxon>Actinomycetes</taxon>
        <taxon>Kitasatosporales</taxon>
        <taxon>Streptomycetaceae</taxon>
        <taxon>Streptomyces</taxon>
    </lineage>
</organism>
<dbReference type="SUPFAM" id="SSF56112">
    <property type="entry name" value="Protein kinase-like (PK-like)"/>
    <property type="match status" value="1"/>
</dbReference>
<sequence>MASASPHEPPQRLTRSLASLGNRAGEHVARDADDWLGALPGLLERTLERWELTAERVVSPGGRSSLVALVRRSDGAPAALKLLAPDTVSPRERTERETAALERWNGWGAVRVLGAAPEDGALLLERLHGEVSLRSLPEAKAMLEAVSAVRRLWVEPSSSSSPASGVALETVAEHTEAEVAFLRECAPGEAAPLVDEALELRASLLEAPPEHVLLHGDFRQGSVLGADAERAPWLAVGPEPLVGERAYDLARLVRDRLHDLVASPGAGAATRRRINKLADSLDVDRERLRGWTLYRAVESGVRHAAGGAREDAELLLEFAGWL</sequence>
<dbReference type="InterPro" id="IPR006748">
    <property type="entry name" value="NH2Glyco/OHUrea_AB-resist_kin"/>
</dbReference>
<evidence type="ECO:0000313" key="1">
    <source>
        <dbReference type="EMBL" id="MBR7677802.1"/>
    </source>
</evidence>
<keyword evidence="1" id="KW-0808">Transferase</keyword>
<name>A0A8T4J3A3_9ACTN</name>
<dbReference type="Pfam" id="PF04655">
    <property type="entry name" value="APH_6_hur"/>
    <property type="match status" value="1"/>
</dbReference>
<accession>A0A8T4J3A3</accession>
<dbReference type="EMBL" id="JAGSMN010001072">
    <property type="protein sequence ID" value="MBR7677802.1"/>
    <property type="molecule type" value="Genomic_DNA"/>
</dbReference>
<reference evidence="1" key="1">
    <citation type="submission" date="2021-04" db="EMBL/GenBank/DDBJ databases">
        <title>Sequencing of actinobacteria type strains.</title>
        <authorList>
            <person name="Nguyen G.-S."/>
            <person name="Wentzel A."/>
        </authorList>
    </citation>
    <scope>NUCLEOTIDE SEQUENCE</scope>
    <source>
        <strain evidence="1">DSM 42095</strain>
    </source>
</reference>
<dbReference type="GO" id="GO:0019748">
    <property type="term" value="P:secondary metabolic process"/>
    <property type="evidence" value="ECO:0007669"/>
    <property type="project" value="InterPro"/>
</dbReference>
<gene>
    <name evidence="1" type="ORF">KDA82_33425</name>
</gene>